<evidence type="ECO:0000256" key="1">
    <source>
        <dbReference type="SAM" id="Phobius"/>
    </source>
</evidence>
<keyword evidence="1" id="KW-1133">Transmembrane helix</keyword>
<dbReference type="AlphaFoldDB" id="A0A6C0KMU6"/>
<sequence length="375" mass="43705">MIANYIILFIILISLGILYDKYLKKQSRNANFDDYGEIKKYLLKDETLDNSKKPIMWIYIPYEYNARDWISFGSRSSCELNQPYLYLTVKSILKNCDNSFKIVLIDDGSFEKLIPGWNVNMSIISDPIKNYMRQLAITKLIYNYGGINVPISFLCFKDLISMYNNATNNDKMFVCENYDFNITSTNKLFYPNSNFMGANKNNETVREFINFIEIKISEDYTAQAQFLGDFDYWCNQKIKNGKVNLIPGTEIGTRTIDDEPVTVDILLTDDYIHFYSKMYGIWIPANQILKRRHYEWFSRMSPEQIFQSQFILAKYIVLALAPDSKEGVIEQMENKPDWISFWRVPLTNGTLNIFGPMPQNLGNNVPRAKNSGNLN</sequence>
<name>A0A6C0KMU6_9ZZZZ</name>
<keyword evidence="1" id="KW-0472">Membrane</keyword>
<protein>
    <submittedName>
        <fullName evidence="2">Uncharacterized protein</fullName>
    </submittedName>
</protein>
<keyword evidence="1" id="KW-0812">Transmembrane</keyword>
<dbReference type="EMBL" id="MN740943">
    <property type="protein sequence ID" value="QHU18939.1"/>
    <property type="molecule type" value="Genomic_DNA"/>
</dbReference>
<reference evidence="2" key="1">
    <citation type="journal article" date="2020" name="Nature">
        <title>Giant virus diversity and host interactions through global metagenomics.</title>
        <authorList>
            <person name="Schulz F."/>
            <person name="Roux S."/>
            <person name="Paez-Espino D."/>
            <person name="Jungbluth S."/>
            <person name="Walsh D.A."/>
            <person name="Denef V.J."/>
            <person name="McMahon K.D."/>
            <person name="Konstantinidis K.T."/>
            <person name="Eloe-Fadrosh E.A."/>
            <person name="Kyrpides N.C."/>
            <person name="Woyke T."/>
        </authorList>
    </citation>
    <scope>NUCLEOTIDE SEQUENCE</scope>
    <source>
        <strain evidence="2">GVMAG-S-3300013014-104</strain>
    </source>
</reference>
<accession>A0A6C0KMU6</accession>
<evidence type="ECO:0000313" key="2">
    <source>
        <dbReference type="EMBL" id="QHU18939.1"/>
    </source>
</evidence>
<organism evidence="2">
    <name type="scientific">viral metagenome</name>
    <dbReference type="NCBI Taxonomy" id="1070528"/>
    <lineage>
        <taxon>unclassified sequences</taxon>
        <taxon>metagenomes</taxon>
        <taxon>organismal metagenomes</taxon>
    </lineage>
</organism>
<feature type="transmembrane region" description="Helical" evidence="1">
    <location>
        <begin position="6"/>
        <end position="23"/>
    </location>
</feature>
<proteinExistence type="predicted"/>